<evidence type="ECO:0000256" key="1">
    <source>
        <dbReference type="SAM" id="MobiDB-lite"/>
    </source>
</evidence>
<dbReference type="AlphaFoldDB" id="A0A4Z2EMC3"/>
<dbReference type="Proteomes" id="UP000314294">
    <property type="component" value="Unassembled WGS sequence"/>
</dbReference>
<protein>
    <submittedName>
        <fullName evidence="2">Uncharacterized protein</fullName>
    </submittedName>
</protein>
<evidence type="ECO:0000313" key="2">
    <source>
        <dbReference type="EMBL" id="TNN30003.1"/>
    </source>
</evidence>
<comment type="caution">
    <text evidence="2">The sequence shown here is derived from an EMBL/GenBank/DDBJ whole genome shotgun (WGS) entry which is preliminary data.</text>
</comment>
<name>A0A4Z2EMC3_9TELE</name>
<reference evidence="2 3" key="1">
    <citation type="submission" date="2019-03" db="EMBL/GenBank/DDBJ databases">
        <title>First draft genome of Liparis tanakae, snailfish: a comprehensive survey of snailfish specific genes.</title>
        <authorList>
            <person name="Kim W."/>
            <person name="Song I."/>
            <person name="Jeong J.-H."/>
            <person name="Kim D."/>
            <person name="Kim S."/>
            <person name="Ryu S."/>
            <person name="Song J.Y."/>
            <person name="Lee S.K."/>
        </authorList>
    </citation>
    <scope>NUCLEOTIDE SEQUENCE [LARGE SCALE GENOMIC DNA]</scope>
    <source>
        <tissue evidence="2">Muscle</tissue>
    </source>
</reference>
<gene>
    <name evidence="2" type="ORF">EYF80_059849</name>
</gene>
<dbReference type="EMBL" id="SRLO01004957">
    <property type="protein sequence ID" value="TNN30003.1"/>
    <property type="molecule type" value="Genomic_DNA"/>
</dbReference>
<accession>A0A4Z2EMC3</accession>
<evidence type="ECO:0000313" key="3">
    <source>
        <dbReference type="Proteomes" id="UP000314294"/>
    </source>
</evidence>
<organism evidence="2 3">
    <name type="scientific">Liparis tanakae</name>
    <name type="common">Tanaka's snailfish</name>
    <dbReference type="NCBI Taxonomy" id="230148"/>
    <lineage>
        <taxon>Eukaryota</taxon>
        <taxon>Metazoa</taxon>
        <taxon>Chordata</taxon>
        <taxon>Craniata</taxon>
        <taxon>Vertebrata</taxon>
        <taxon>Euteleostomi</taxon>
        <taxon>Actinopterygii</taxon>
        <taxon>Neopterygii</taxon>
        <taxon>Teleostei</taxon>
        <taxon>Neoteleostei</taxon>
        <taxon>Acanthomorphata</taxon>
        <taxon>Eupercaria</taxon>
        <taxon>Perciformes</taxon>
        <taxon>Cottioidei</taxon>
        <taxon>Cottales</taxon>
        <taxon>Liparidae</taxon>
        <taxon>Liparis</taxon>
    </lineage>
</organism>
<proteinExistence type="predicted"/>
<keyword evidence="3" id="KW-1185">Reference proteome</keyword>
<feature type="region of interest" description="Disordered" evidence="1">
    <location>
        <begin position="60"/>
        <end position="81"/>
    </location>
</feature>
<sequence length="81" mass="8896">MLRSPSPPAALPLSDGSFQLVDYEVSHLWRRRREAEARSREIKHPREDTEAAFRRLLPLAAPGGATPTPPSGVIHISITGT</sequence>